<feature type="region of interest" description="Disordered" evidence="1">
    <location>
        <begin position="41"/>
        <end position="66"/>
    </location>
</feature>
<comment type="caution">
    <text evidence="2">The sequence shown here is derived from an EMBL/GenBank/DDBJ whole genome shotgun (WGS) entry which is preliminary data.</text>
</comment>
<keyword evidence="3" id="KW-1185">Reference proteome</keyword>
<feature type="compositionally biased region" description="Low complexity" evidence="1">
    <location>
        <begin position="41"/>
        <end position="63"/>
    </location>
</feature>
<evidence type="ECO:0000313" key="3">
    <source>
        <dbReference type="Proteomes" id="UP000567885"/>
    </source>
</evidence>
<reference evidence="2 3" key="1">
    <citation type="submission" date="2020-05" db="EMBL/GenBank/DDBJ databases">
        <title>Identification and distribution of gene clusters putatively required for synthesis of sphingolipid metabolism inhibitors in phylogenetically diverse species of the filamentous fungus Fusarium.</title>
        <authorList>
            <person name="Kim H.-S."/>
            <person name="Busman M."/>
            <person name="Brown D.W."/>
            <person name="Divon H."/>
            <person name="Uhlig S."/>
            <person name="Proctor R.H."/>
        </authorList>
    </citation>
    <scope>NUCLEOTIDE SEQUENCE [LARGE SCALE GENOMIC DNA]</scope>
    <source>
        <strain evidence="2 3">NRRL 20693</strain>
    </source>
</reference>
<proteinExistence type="predicted"/>
<dbReference type="Proteomes" id="UP000567885">
    <property type="component" value="Unassembled WGS sequence"/>
</dbReference>
<dbReference type="EMBL" id="JAAGWQ010000040">
    <property type="protein sequence ID" value="KAF5675280.1"/>
    <property type="molecule type" value="Genomic_DNA"/>
</dbReference>
<dbReference type="OrthoDB" id="444631at2759"/>
<gene>
    <name evidence="2" type="ORF">FHETE_2565</name>
</gene>
<dbReference type="AlphaFoldDB" id="A0A8H5TN64"/>
<accession>A0A8H5TN64</accession>
<sequence>MSVTAAYQLDYPTGNTLCTAEMTTAVIVVCLPGLKKLIVRSRTPTDTSTRDGSSLQSSSAYSSNGIKSRTSQAYAAYGVTDDQIGLGTRAHELQTHGLLPAISNSEEPKL</sequence>
<evidence type="ECO:0000313" key="2">
    <source>
        <dbReference type="EMBL" id="KAF5675280.1"/>
    </source>
</evidence>
<evidence type="ECO:0000256" key="1">
    <source>
        <dbReference type="SAM" id="MobiDB-lite"/>
    </source>
</evidence>
<name>A0A8H5TN64_FUSHE</name>
<organism evidence="2 3">
    <name type="scientific">Fusarium heterosporum</name>
    <dbReference type="NCBI Taxonomy" id="42747"/>
    <lineage>
        <taxon>Eukaryota</taxon>
        <taxon>Fungi</taxon>
        <taxon>Dikarya</taxon>
        <taxon>Ascomycota</taxon>
        <taxon>Pezizomycotina</taxon>
        <taxon>Sordariomycetes</taxon>
        <taxon>Hypocreomycetidae</taxon>
        <taxon>Hypocreales</taxon>
        <taxon>Nectriaceae</taxon>
        <taxon>Fusarium</taxon>
        <taxon>Fusarium heterosporum species complex</taxon>
    </lineage>
</organism>
<protein>
    <submittedName>
        <fullName evidence="2">Uncharacterized protein</fullName>
    </submittedName>
</protein>